<proteinExistence type="predicted"/>
<reference evidence="2 3" key="1">
    <citation type="journal article" date="2017" name="DNA Res.">
        <title>Complete genome sequence and expression profile of the commercial lytic enzyme producer Lysobacter enzymogenes M497-1.</title>
        <authorList>
            <person name="Takami H."/>
            <person name="Toyoda A."/>
            <person name="Uchiyama I."/>
            <person name="Itoh T."/>
            <person name="Takaki Y."/>
            <person name="Arai W."/>
            <person name="Nishi S."/>
            <person name="Kawai M."/>
            <person name="Shinya K."/>
            <person name="Ikeda H."/>
        </authorList>
    </citation>
    <scope>NUCLEOTIDE SEQUENCE [LARGE SCALE GENOMIC DNA]</scope>
    <source>
        <strain evidence="2 3">M497-1</strain>
    </source>
</reference>
<evidence type="ECO:0008006" key="4">
    <source>
        <dbReference type="Google" id="ProtNLM"/>
    </source>
</evidence>
<sequence length="294" mass="33445">MKPGGVMTLKRAAALVMVGVVLTVISYGALVVWLTWPISEFSVAKSGTFGDSFGVITALFSGLAFAGIILTIMLQRQELTESREIFRIQRFEGSFYRLLELYRKNLSEIRINGEDGVSYTGIDALNSVCRRLNTAMQRHLHLLQGGQGLMEYEVQLFVEVQKLLLRQARYLGTLQSLLDLVERDLPTDEDRAPYWDIISSQVTSNEARYLFYCCLVSDQNDRLRELMHRSGLIGHRLRPTSISNTHRATYERIHGVPVPRPRIQLVTPYPRDVIKRINRKEKKARSKSGAADRS</sequence>
<dbReference type="AlphaFoldDB" id="A0AAU9AQ59"/>
<gene>
    <name evidence="2" type="ORF">LEN_3937</name>
</gene>
<dbReference type="KEGG" id="lem:LEN_3937"/>
<organism evidence="2 3">
    <name type="scientific">Lysobacter enzymogenes</name>
    <dbReference type="NCBI Taxonomy" id="69"/>
    <lineage>
        <taxon>Bacteria</taxon>
        <taxon>Pseudomonadati</taxon>
        <taxon>Pseudomonadota</taxon>
        <taxon>Gammaproteobacteria</taxon>
        <taxon>Lysobacterales</taxon>
        <taxon>Lysobacteraceae</taxon>
        <taxon>Lysobacter</taxon>
    </lineage>
</organism>
<dbReference type="EMBL" id="AP014940">
    <property type="protein sequence ID" value="BAV99424.1"/>
    <property type="molecule type" value="Genomic_DNA"/>
</dbReference>
<keyword evidence="1" id="KW-0472">Membrane</keyword>
<feature type="transmembrane region" description="Helical" evidence="1">
    <location>
        <begin position="53"/>
        <end position="74"/>
    </location>
</feature>
<dbReference type="InterPro" id="IPR031709">
    <property type="entry name" value="PutAbiC"/>
</dbReference>
<protein>
    <recommendedName>
        <fullName evidence="4">Phage abortive infection protein</fullName>
    </recommendedName>
</protein>
<feature type="transmembrane region" description="Helical" evidence="1">
    <location>
        <begin position="12"/>
        <end position="33"/>
    </location>
</feature>
<dbReference type="Pfam" id="PF16872">
    <property type="entry name" value="putAbiC"/>
    <property type="match status" value="1"/>
</dbReference>
<keyword evidence="1" id="KW-0812">Transmembrane</keyword>
<accession>A0AAU9AQ59</accession>
<name>A0AAU9AQ59_LYSEN</name>
<evidence type="ECO:0000313" key="2">
    <source>
        <dbReference type="EMBL" id="BAV99424.1"/>
    </source>
</evidence>
<evidence type="ECO:0000256" key="1">
    <source>
        <dbReference type="SAM" id="Phobius"/>
    </source>
</evidence>
<keyword evidence="1" id="KW-1133">Transmembrane helix</keyword>
<dbReference type="Proteomes" id="UP000218824">
    <property type="component" value="Chromosome"/>
</dbReference>
<evidence type="ECO:0000313" key="3">
    <source>
        <dbReference type="Proteomes" id="UP000218824"/>
    </source>
</evidence>